<dbReference type="EMBL" id="JAUESC010000387">
    <property type="protein sequence ID" value="KAK0572976.1"/>
    <property type="molecule type" value="Genomic_DNA"/>
</dbReference>
<dbReference type="Proteomes" id="UP001168877">
    <property type="component" value="Unassembled WGS sequence"/>
</dbReference>
<gene>
    <name evidence="2" type="ORF">LWI29_001152</name>
</gene>
<comment type="caution">
    <text evidence="2">The sequence shown here is derived from an EMBL/GenBank/DDBJ whole genome shotgun (WGS) entry which is preliminary data.</text>
</comment>
<keyword evidence="3" id="KW-1185">Reference proteome</keyword>
<name>A0AA39RG69_ACESA</name>
<feature type="compositionally biased region" description="Basic residues" evidence="1">
    <location>
        <begin position="1"/>
        <end position="10"/>
    </location>
</feature>
<feature type="region of interest" description="Disordered" evidence="1">
    <location>
        <begin position="1"/>
        <end position="35"/>
    </location>
</feature>
<proteinExistence type="predicted"/>
<evidence type="ECO:0000313" key="3">
    <source>
        <dbReference type="Proteomes" id="UP001168877"/>
    </source>
</evidence>
<evidence type="ECO:0000313" key="2">
    <source>
        <dbReference type="EMBL" id="KAK0572976.1"/>
    </source>
</evidence>
<accession>A0AA39RG69</accession>
<protein>
    <submittedName>
        <fullName evidence="2">Uncharacterized protein</fullName>
    </submittedName>
</protein>
<reference evidence="2" key="1">
    <citation type="journal article" date="2022" name="Plant J.">
        <title>Strategies of tolerance reflected in two North American maple genomes.</title>
        <authorList>
            <person name="McEvoy S.L."/>
            <person name="Sezen U.U."/>
            <person name="Trouern-Trend A."/>
            <person name="McMahon S.M."/>
            <person name="Schaberg P.G."/>
            <person name="Yang J."/>
            <person name="Wegrzyn J.L."/>
            <person name="Swenson N.G."/>
        </authorList>
    </citation>
    <scope>NUCLEOTIDE SEQUENCE</scope>
    <source>
        <strain evidence="2">NS2018</strain>
    </source>
</reference>
<sequence>MNLISQKKRSISVAPTTSRLTRSTTVTLPTRSSPTRETVLTPIHAHALSRTLPHPAVQHGPSSMNLNQPLSCRAIRRHLGCQKVLGVGAGHLPRVSDDRPTRGACRQIKTSRIVRVKLGRQIRGLGNGLLRDIGESSSNVRHMEKELEAERAAQKAADAALMKTEQRMQKKLKVVGQKFNATLQS</sequence>
<reference evidence="2" key="2">
    <citation type="submission" date="2023-06" db="EMBL/GenBank/DDBJ databases">
        <authorList>
            <person name="Swenson N.G."/>
            <person name="Wegrzyn J.L."/>
            <person name="Mcevoy S.L."/>
        </authorList>
    </citation>
    <scope>NUCLEOTIDE SEQUENCE</scope>
    <source>
        <strain evidence="2">NS2018</strain>
        <tissue evidence="2">Leaf</tissue>
    </source>
</reference>
<dbReference type="AlphaFoldDB" id="A0AA39RG69"/>
<organism evidence="2 3">
    <name type="scientific">Acer saccharum</name>
    <name type="common">Sugar maple</name>
    <dbReference type="NCBI Taxonomy" id="4024"/>
    <lineage>
        <taxon>Eukaryota</taxon>
        <taxon>Viridiplantae</taxon>
        <taxon>Streptophyta</taxon>
        <taxon>Embryophyta</taxon>
        <taxon>Tracheophyta</taxon>
        <taxon>Spermatophyta</taxon>
        <taxon>Magnoliopsida</taxon>
        <taxon>eudicotyledons</taxon>
        <taxon>Gunneridae</taxon>
        <taxon>Pentapetalae</taxon>
        <taxon>rosids</taxon>
        <taxon>malvids</taxon>
        <taxon>Sapindales</taxon>
        <taxon>Sapindaceae</taxon>
        <taxon>Hippocastanoideae</taxon>
        <taxon>Acereae</taxon>
        <taxon>Acer</taxon>
    </lineage>
</organism>
<evidence type="ECO:0000256" key="1">
    <source>
        <dbReference type="SAM" id="MobiDB-lite"/>
    </source>
</evidence>
<feature type="compositionally biased region" description="Low complexity" evidence="1">
    <location>
        <begin position="15"/>
        <end position="35"/>
    </location>
</feature>